<dbReference type="Proteomes" id="UP000630887">
    <property type="component" value="Unassembled WGS sequence"/>
</dbReference>
<protein>
    <recommendedName>
        <fullName evidence="4">Secreted protein</fullName>
    </recommendedName>
</protein>
<proteinExistence type="predicted"/>
<evidence type="ECO:0000313" key="2">
    <source>
        <dbReference type="EMBL" id="GIG08130.1"/>
    </source>
</evidence>
<evidence type="ECO:0000313" key="3">
    <source>
        <dbReference type="Proteomes" id="UP000630887"/>
    </source>
</evidence>
<evidence type="ECO:0008006" key="4">
    <source>
        <dbReference type="Google" id="ProtNLM"/>
    </source>
</evidence>
<dbReference type="RefSeq" id="WP_203694450.1">
    <property type="nucleotide sequence ID" value="NZ_BAAALC010000005.1"/>
</dbReference>
<organism evidence="2 3">
    <name type="scientific">Catellatospora coxensis</name>
    <dbReference type="NCBI Taxonomy" id="310354"/>
    <lineage>
        <taxon>Bacteria</taxon>
        <taxon>Bacillati</taxon>
        <taxon>Actinomycetota</taxon>
        <taxon>Actinomycetes</taxon>
        <taxon>Micromonosporales</taxon>
        <taxon>Micromonosporaceae</taxon>
        <taxon>Catellatospora</taxon>
    </lineage>
</organism>
<dbReference type="EMBL" id="BONI01000043">
    <property type="protein sequence ID" value="GIG08130.1"/>
    <property type="molecule type" value="Genomic_DNA"/>
</dbReference>
<feature type="signal peptide" evidence="1">
    <location>
        <begin position="1"/>
        <end position="20"/>
    </location>
</feature>
<evidence type="ECO:0000256" key="1">
    <source>
        <dbReference type="SAM" id="SignalP"/>
    </source>
</evidence>
<comment type="caution">
    <text evidence="2">The sequence shown here is derived from an EMBL/GenBank/DDBJ whole genome shotgun (WGS) entry which is preliminary data.</text>
</comment>
<sequence>MIRRLAVPAVLAVVAALVPAAPAAAVAGRVVVSATTPSNLTFKIAEASCPAGTLLLGGGGRVIGGNGVVQLSHSGPRADGRAWWAMAYAHAAYRDGVLITATPWAVRSWAICGTGVTGHSIVHTEYTTMPGQTTGTAKAYCPKGRKAIGLGGSAHKSPFILDDLVVDADLGMVTVQWNRAREAVPGDYADVTGYGDVWAICVAPVPGQQRAYASSPFDTADRSVVAYCPAGTVVHGVGGALVGADNGAKFEAMMPWTTSDSVSVTASQMAYGTSTPWQASALAICAA</sequence>
<feature type="chain" id="PRO_5038649372" description="Secreted protein" evidence="1">
    <location>
        <begin position="21"/>
        <end position="287"/>
    </location>
</feature>
<reference evidence="2 3" key="1">
    <citation type="submission" date="2021-01" db="EMBL/GenBank/DDBJ databases">
        <title>Whole genome shotgun sequence of Catellatospora coxensis NBRC 107359.</title>
        <authorList>
            <person name="Komaki H."/>
            <person name="Tamura T."/>
        </authorList>
    </citation>
    <scope>NUCLEOTIDE SEQUENCE [LARGE SCALE GENOMIC DNA]</scope>
    <source>
        <strain evidence="2 3">NBRC 107359</strain>
    </source>
</reference>
<name>A0A8J3L8C7_9ACTN</name>
<keyword evidence="1" id="KW-0732">Signal</keyword>
<gene>
    <name evidence="2" type="ORF">Cco03nite_48300</name>
</gene>
<keyword evidence="3" id="KW-1185">Reference proteome</keyword>
<accession>A0A8J3L8C7</accession>
<dbReference type="AlphaFoldDB" id="A0A8J3L8C7"/>